<feature type="non-terminal residue" evidence="1">
    <location>
        <position position="118"/>
    </location>
</feature>
<sequence length="118" mass="12674">MNSAELQKLRDALARQLAELQWDLGGLAYEMAIRDHFRLDVLMRQAGRLQEVDARLGEVEHLLRLDTTGAAGTCPQCGTLYARGALFCSQCAFQLLQVQQPGLPAAGPTAPAVGAPAV</sequence>
<gene>
    <name evidence="1" type="ORF">R7226_31525</name>
</gene>
<keyword evidence="2" id="KW-1185">Reference proteome</keyword>
<dbReference type="Proteomes" id="UP001284601">
    <property type="component" value="Unassembled WGS sequence"/>
</dbReference>
<protein>
    <recommendedName>
        <fullName evidence="3">Zinc ribbon domain-containing protein</fullName>
    </recommendedName>
</protein>
<dbReference type="EMBL" id="JAWSTH010000237">
    <property type="protein sequence ID" value="MDW5598932.1"/>
    <property type="molecule type" value="Genomic_DNA"/>
</dbReference>
<evidence type="ECO:0008006" key="3">
    <source>
        <dbReference type="Google" id="ProtNLM"/>
    </source>
</evidence>
<name>A0ABU4I048_9ACTN</name>
<comment type="caution">
    <text evidence="1">The sequence shown here is derived from an EMBL/GenBank/DDBJ whole genome shotgun (WGS) entry which is preliminary data.</text>
</comment>
<accession>A0ABU4I048</accession>
<evidence type="ECO:0000313" key="1">
    <source>
        <dbReference type="EMBL" id="MDW5598932.1"/>
    </source>
</evidence>
<evidence type="ECO:0000313" key="2">
    <source>
        <dbReference type="Proteomes" id="UP001284601"/>
    </source>
</evidence>
<organism evidence="1 2">
    <name type="scientific">Conexibacter stalactiti</name>
    <dbReference type="NCBI Taxonomy" id="1940611"/>
    <lineage>
        <taxon>Bacteria</taxon>
        <taxon>Bacillati</taxon>
        <taxon>Actinomycetota</taxon>
        <taxon>Thermoleophilia</taxon>
        <taxon>Solirubrobacterales</taxon>
        <taxon>Conexibacteraceae</taxon>
        <taxon>Conexibacter</taxon>
    </lineage>
</organism>
<reference evidence="2" key="1">
    <citation type="submission" date="2023-07" db="EMBL/GenBank/DDBJ databases">
        <title>Conexibacter stalactiti sp. nov., isolated from stalactites in a lava cave and emended description of the genus Conexibacter.</title>
        <authorList>
            <person name="Lee S.D."/>
        </authorList>
    </citation>
    <scope>NUCLEOTIDE SEQUENCE [LARGE SCALE GENOMIC DNA]</scope>
    <source>
        <strain evidence="2">KCTC 39840</strain>
    </source>
</reference>
<reference evidence="1 2" key="2">
    <citation type="submission" date="2023-10" db="EMBL/GenBank/DDBJ databases">
        <authorList>
            <person name="Han X.F."/>
        </authorList>
    </citation>
    <scope>NUCLEOTIDE SEQUENCE [LARGE SCALE GENOMIC DNA]</scope>
    <source>
        <strain evidence="1 2">KCTC 39840</strain>
    </source>
</reference>
<proteinExistence type="predicted"/>